<dbReference type="InterPro" id="IPR054712">
    <property type="entry name" value="Cas3-like_dom"/>
</dbReference>
<evidence type="ECO:0000256" key="8">
    <source>
        <dbReference type="ARBA" id="ARBA00022840"/>
    </source>
</evidence>
<dbReference type="InterPro" id="IPR006935">
    <property type="entry name" value="Helicase/UvrB_N"/>
</dbReference>
<dbReference type="NCBIfam" id="TIGR01596">
    <property type="entry name" value="cas3_HD"/>
    <property type="match status" value="1"/>
</dbReference>
<gene>
    <name evidence="13" type="primary">cas3</name>
    <name evidence="13" type="ORF">R5W23_003664</name>
</gene>
<dbReference type="Proteomes" id="UP001272242">
    <property type="component" value="Unassembled WGS sequence"/>
</dbReference>
<dbReference type="PANTHER" id="PTHR47959:SF16">
    <property type="entry name" value="CRISPR-ASSOCIATED NUCLEASE_HELICASE CAS3-RELATED"/>
    <property type="match status" value="1"/>
</dbReference>
<dbReference type="InterPro" id="IPR001650">
    <property type="entry name" value="Helicase_C-like"/>
</dbReference>
<dbReference type="Gene3D" id="3.40.50.300">
    <property type="entry name" value="P-loop containing nucleotide triphosphate hydrolases"/>
    <property type="match status" value="2"/>
</dbReference>
<dbReference type="Pfam" id="PF04851">
    <property type="entry name" value="ResIII"/>
    <property type="match status" value="1"/>
</dbReference>
<dbReference type="CDD" id="cd17930">
    <property type="entry name" value="DEXHc_cas3"/>
    <property type="match status" value="1"/>
</dbReference>
<keyword evidence="4" id="KW-0479">Metal-binding</keyword>
<feature type="domain" description="HD Cas3-type" evidence="12">
    <location>
        <begin position="10"/>
        <end position="236"/>
    </location>
</feature>
<feature type="domain" description="Helicase ATP-binding" evidence="11">
    <location>
        <begin position="294"/>
        <end position="488"/>
    </location>
</feature>
<sequence>MSELLAKSPRGNTRITLLEHTRDVMNAAEALFGNAQSPTRLGTCWLRFFRIPEMSWTKFHGNLLAACGLHDWGKANDGFQKAVRFQGPQAIRHEHFSALLVAQKACWDWLGQRPDLDREVILSAVLTHHLKAREDADAAHGFATAVENGSRFQSLHTDTSFPPIVAEIAGRVGLPSELDLLKVPTAWAFAPRGGIDTERKRIKGALKLFWRVVDGDNVRRRFLHAVRAALIASDAAGSGIRRIGQDIPQWVAGTFDTVREWTDADVRSNVIGPRTEQVAKGGTFKWNDFQEHCADPKRVPSRALLLAPCGSGKTLAAWRWIEEQAKRRVGHVLFLYPTRATATEGFRDYVSWAPEADAALMHGTSEFDLNGMFENPPEGDARKGRTFAQTEAERRLFSLGFWGRRAFSATVDQFLAFLQYGYGPMCMLPVLADSVVVIDEVHSFDKNMFAALKKFLTEFDVPVLCMTATLPNDRRAELVNECGLKVYPDGELPPDLKEVAERKRYRLRRLESRDEAEKAVRTALADGKRVLWVVNQVKRAHAVVARFVKELPADSEDTKLATADTPPVPVYCYHSRFKLTDRVNRHTALMAALKADKPGPALGVTTQVCEMSLDIDVDLLVTEDCPVTALVQRMGRCNRAQKPRALGSAGDVLVYKPEEDAPYDANSLTGLAEFLDAVKGRELSQDDLEKALREAPSPASLGDPLCSFLESGPYAVAGEEQFRDSEEFNRPCVLPGDVTAYLSAGTRQPGFVLPVPKKFARERDPDNPDHAELSGHLGVARGGQYHAAVGYCDNSLTEWRGV</sequence>
<evidence type="ECO:0000259" key="12">
    <source>
        <dbReference type="PROSITE" id="PS51643"/>
    </source>
</evidence>
<evidence type="ECO:0000256" key="2">
    <source>
        <dbReference type="ARBA" id="ARBA00009046"/>
    </source>
</evidence>
<keyword evidence="6" id="KW-0378">Hydrolase</keyword>
<keyword evidence="8" id="KW-0067">ATP-binding</keyword>
<dbReference type="InterPro" id="IPR006483">
    <property type="entry name" value="CRISPR-assoc_Cas3_HD"/>
</dbReference>
<evidence type="ECO:0000256" key="6">
    <source>
        <dbReference type="ARBA" id="ARBA00022801"/>
    </source>
</evidence>
<evidence type="ECO:0000256" key="4">
    <source>
        <dbReference type="ARBA" id="ARBA00022723"/>
    </source>
</evidence>
<comment type="caution">
    <text evidence="13">The sequence shown here is derived from an EMBL/GenBank/DDBJ whole genome shotgun (WGS) entry which is preliminary data.</text>
</comment>
<evidence type="ECO:0000256" key="10">
    <source>
        <dbReference type="ARBA" id="ARBA00038437"/>
    </source>
</evidence>
<reference evidence="14" key="1">
    <citation type="journal article" date="2023" name="Mar. Drugs">
        <title>Gemmata algarum, a Novel Planctomycete Isolated from an Algal Mat, Displays Antimicrobial Activity.</title>
        <authorList>
            <person name="Kumar G."/>
            <person name="Kallscheuer N."/>
            <person name="Kashif M."/>
            <person name="Ahamad S."/>
            <person name="Jagadeeshwari U."/>
            <person name="Pannikurungottu S."/>
            <person name="Haufschild T."/>
            <person name="Kabuu M."/>
            <person name="Sasikala C."/>
            <person name="Jogler C."/>
            <person name="Ramana C."/>
        </authorList>
    </citation>
    <scope>NUCLEOTIDE SEQUENCE [LARGE SCALE GENOMIC DNA]</scope>
    <source>
        <strain evidence="14">JC673</strain>
    </source>
</reference>
<dbReference type="InterPro" id="IPR014001">
    <property type="entry name" value="Helicase_ATP-bd"/>
</dbReference>
<dbReference type="EMBL" id="JAXBLV010000210">
    <property type="protein sequence ID" value="MDY3562203.1"/>
    <property type="molecule type" value="Genomic_DNA"/>
</dbReference>
<evidence type="ECO:0000256" key="1">
    <source>
        <dbReference type="ARBA" id="ARBA00006847"/>
    </source>
</evidence>
<evidence type="ECO:0000256" key="3">
    <source>
        <dbReference type="ARBA" id="ARBA00022722"/>
    </source>
</evidence>
<dbReference type="NCBIfam" id="TIGR01587">
    <property type="entry name" value="cas3_core"/>
    <property type="match status" value="1"/>
</dbReference>
<comment type="similarity">
    <text evidence="1">In the N-terminal section; belongs to the CRISPR-associated nuclease Cas3-HD family.</text>
</comment>
<protein>
    <submittedName>
        <fullName evidence="13">CRISPR-associated helicase Cas3</fullName>
    </submittedName>
</protein>
<dbReference type="InterPro" id="IPR027417">
    <property type="entry name" value="P-loop_NTPase"/>
</dbReference>
<keyword evidence="9" id="KW-0051">Antiviral defense</keyword>
<name>A0ABU5F3Q0_9BACT</name>
<evidence type="ECO:0000259" key="11">
    <source>
        <dbReference type="PROSITE" id="PS51192"/>
    </source>
</evidence>
<accession>A0ABU5F3Q0</accession>
<keyword evidence="5" id="KW-0547">Nucleotide-binding</keyword>
<dbReference type="PROSITE" id="PS51192">
    <property type="entry name" value="HELICASE_ATP_BIND_1"/>
    <property type="match status" value="1"/>
</dbReference>
<evidence type="ECO:0000313" key="14">
    <source>
        <dbReference type="Proteomes" id="UP001272242"/>
    </source>
</evidence>
<organism evidence="13 14">
    <name type="scientific">Gemmata algarum</name>
    <dbReference type="NCBI Taxonomy" id="2975278"/>
    <lineage>
        <taxon>Bacteria</taxon>
        <taxon>Pseudomonadati</taxon>
        <taxon>Planctomycetota</taxon>
        <taxon>Planctomycetia</taxon>
        <taxon>Gemmatales</taxon>
        <taxon>Gemmataceae</taxon>
        <taxon>Gemmata</taxon>
    </lineage>
</organism>
<keyword evidence="7" id="KW-0347">Helicase</keyword>
<comment type="similarity">
    <text evidence="2">In the central section; belongs to the CRISPR-associated helicase Cas3 family.</text>
</comment>
<evidence type="ECO:0000256" key="5">
    <source>
        <dbReference type="ARBA" id="ARBA00022741"/>
    </source>
</evidence>
<dbReference type="Pfam" id="PF18019">
    <property type="entry name" value="Cas3_HD"/>
    <property type="match status" value="1"/>
</dbReference>
<dbReference type="InterPro" id="IPR050079">
    <property type="entry name" value="DEAD_box_RNA_helicase"/>
</dbReference>
<dbReference type="Gene3D" id="1.10.3210.30">
    <property type="match status" value="1"/>
</dbReference>
<evidence type="ECO:0000313" key="13">
    <source>
        <dbReference type="EMBL" id="MDY3562203.1"/>
    </source>
</evidence>
<dbReference type="RefSeq" id="WP_320688531.1">
    <property type="nucleotide sequence ID" value="NZ_JAXBLV010000210.1"/>
</dbReference>
<dbReference type="Pfam" id="PF22590">
    <property type="entry name" value="Cas3-like_C_2"/>
    <property type="match status" value="1"/>
</dbReference>
<dbReference type="PROSITE" id="PS51643">
    <property type="entry name" value="HD_CAS3"/>
    <property type="match status" value="1"/>
</dbReference>
<dbReference type="InterPro" id="IPR038257">
    <property type="entry name" value="CRISPR-assoc_Cas3_HD_sf"/>
</dbReference>
<dbReference type="SMART" id="SM00487">
    <property type="entry name" value="DEXDc"/>
    <property type="match status" value="1"/>
</dbReference>
<keyword evidence="3" id="KW-0540">Nuclease</keyword>
<dbReference type="SMART" id="SM00490">
    <property type="entry name" value="HELICc"/>
    <property type="match status" value="1"/>
</dbReference>
<comment type="similarity">
    <text evidence="10">Belongs to the DEAD box helicase family.</text>
</comment>
<keyword evidence="14" id="KW-1185">Reference proteome</keyword>
<dbReference type="InterPro" id="IPR006474">
    <property type="entry name" value="Helicase_Cas3_CRISPR-ass_core"/>
</dbReference>
<dbReference type="CDD" id="cd09641">
    <property type="entry name" value="Cas3''_I"/>
    <property type="match status" value="1"/>
</dbReference>
<dbReference type="SUPFAM" id="SSF52540">
    <property type="entry name" value="P-loop containing nucleoside triphosphate hydrolases"/>
    <property type="match status" value="1"/>
</dbReference>
<evidence type="ECO:0000256" key="9">
    <source>
        <dbReference type="ARBA" id="ARBA00023118"/>
    </source>
</evidence>
<proteinExistence type="inferred from homology"/>
<evidence type="ECO:0000256" key="7">
    <source>
        <dbReference type="ARBA" id="ARBA00022806"/>
    </source>
</evidence>
<dbReference type="PANTHER" id="PTHR47959">
    <property type="entry name" value="ATP-DEPENDENT RNA HELICASE RHLE-RELATED"/>
    <property type="match status" value="1"/>
</dbReference>